<evidence type="ECO:0000259" key="1">
    <source>
        <dbReference type="Pfam" id="PF04273"/>
    </source>
</evidence>
<sequence>MMLRRLSDDVTVSDQITVEDIPALKQAGVATLIINRPDSEVGPAEGSEAISRAAQDAGMEARYIPFCPGQLEPRMVEDFGAALARPGKAHAYCRSGTRSTNLWGLSQAGAMPTDAIISAAAAAGYDLSPIAGMIDSLARSRGAAQG</sequence>
<evidence type="ECO:0000313" key="2">
    <source>
        <dbReference type="EMBL" id="AXC50393.1"/>
    </source>
</evidence>
<dbReference type="NCBIfam" id="TIGR01244">
    <property type="entry name" value="TIGR01244 family sulfur transferase"/>
    <property type="match status" value="1"/>
</dbReference>
<feature type="domain" description="Beta-lactamase hydrolase-like protein phosphatase-like" evidence="1">
    <location>
        <begin position="3"/>
        <end position="110"/>
    </location>
</feature>
<reference evidence="3" key="1">
    <citation type="submission" date="2018-07" db="EMBL/GenBank/DDBJ databases">
        <title>Genome sequencing of Paracoccus sp. SC2-6.</title>
        <authorList>
            <person name="Heo J."/>
            <person name="Kim S.-J."/>
            <person name="Kwon S.-W."/>
        </authorList>
    </citation>
    <scope>NUCLEOTIDE SEQUENCE [LARGE SCALE GENOMIC DNA]</scope>
    <source>
        <strain evidence="3">SC2-6</strain>
    </source>
</reference>
<dbReference type="GO" id="GO:0016787">
    <property type="term" value="F:hydrolase activity"/>
    <property type="evidence" value="ECO:0007669"/>
    <property type="project" value="InterPro"/>
</dbReference>
<dbReference type="RefSeq" id="WP_114076710.1">
    <property type="nucleotide sequence ID" value="NZ_CP030918.1"/>
</dbReference>
<dbReference type="InterPro" id="IPR029021">
    <property type="entry name" value="Prot-tyrosine_phosphatase-like"/>
</dbReference>
<organism evidence="2 3">
    <name type="scientific">Paracoccus suum</name>
    <dbReference type="NCBI Taxonomy" id="2259340"/>
    <lineage>
        <taxon>Bacteria</taxon>
        <taxon>Pseudomonadati</taxon>
        <taxon>Pseudomonadota</taxon>
        <taxon>Alphaproteobacteria</taxon>
        <taxon>Rhodobacterales</taxon>
        <taxon>Paracoccaceae</taxon>
        <taxon>Paracoccus</taxon>
    </lineage>
</organism>
<dbReference type="OrthoDB" id="9805710at2"/>
<dbReference type="EMBL" id="CP030918">
    <property type="protein sequence ID" value="AXC50393.1"/>
    <property type="molecule type" value="Genomic_DNA"/>
</dbReference>
<dbReference type="InterPro" id="IPR005939">
    <property type="entry name" value="BLH_phosphatase-like"/>
</dbReference>
<dbReference type="Gene3D" id="3.90.190.10">
    <property type="entry name" value="Protein tyrosine phosphatase superfamily"/>
    <property type="match status" value="1"/>
</dbReference>
<keyword evidence="3" id="KW-1185">Reference proteome</keyword>
<name>A0A344PLY8_9RHOB</name>
<dbReference type="KEGG" id="pars:DRW48_12490"/>
<proteinExistence type="predicted"/>
<dbReference type="AlphaFoldDB" id="A0A344PLY8"/>
<gene>
    <name evidence="2" type="ORF">DRW48_12490</name>
</gene>
<dbReference type="Pfam" id="PF04273">
    <property type="entry name" value="BLH_phosphatase"/>
    <property type="match status" value="1"/>
</dbReference>
<evidence type="ECO:0000313" key="3">
    <source>
        <dbReference type="Proteomes" id="UP000252023"/>
    </source>
</evidence>
<accession>A0A344PLY8</accession>
<dbReference type="Proteomes" id="UP000252023">
    <property type="component" value="Chromosome"/>
</dbReference>
<protein>
    <submittedName>
        <fullName evidence="2">TIGR01244 family phosphatase</fullName>
    </submittedName>
</protein>